<dbReference type="EMBL" id="JARKIK010000052">
    <property type="protein sequence ID" value="KAK8733953.1"/>
    <property type="molecule type" value="Genomic_DNA"/>
</dbReference>
<feature type="signal peptide" evidence="3">
    <location>
        <begin position="1"/>
        <end position="25"/>
    </location>
</feature>
<evidence type="ECO:0000256" key="3">
    <source>
        <dbReference type="SAM" id="SignalP"/>
    </source>
</evidence>
<name>A0AAW0X240_CHEQU</name>
<organism evidence="4 5">
    <name type="scientific">Cherax quadricarinatus</name>
    <name type="common">Australian red claw crayfish</name>
    <dbReference type="NCBI Taxonomy" id="27406"/>
    <lineage>
        <taxon>Eukaryota</taxon>
        <taxon>Metazoa</taxon>
        <taxon>Ecdysozoa</taxon>
        <taxon>Arthropoda</taxon>
        <taxon>Crustacea</taxon>
        <taxon>Multicrustacea</taxon>
        <taxon>Malacostraca</taxon>
        <taxon>Eumalacostraca</taxon>
        <taxon>Eucarida</taxon>
        <taxon>Decapoda</taxon>
        <taxon>Pleocyemata</taxon>
        <taxon>Astacidea</taxon>
        <taxon>Parastacoidea</taxon>
        <taxon>Parastacidae</taxon>
        <taxon>Cherax</taxon>
    </lineage>
</organism>
<dbReference type="Proteomes" id="UP001445076">
    <property type="component" value="Unassembled WGS sequence"/>
</dbReference>
<comment type="caution">
    <text evidence="4">The sequence shown here is derived from an EMBL/GenBank/DDBJ whole genome shotgun (WGS) entry which is preliminary data.</text>
</comment>
<feature type="transmembrane region" description="Helical" evidence="2">
    <location>
        <begin position="190"/>
        <end position="212"/>
    </location>
</feature>
<feature type="compositionally biased region" description="Pro residues" evidence="1">
    <location>
        <begin position="340"/>
        <end position="349"/>
    </location>
</feature>
<accession>A0AAW0X240</accession>
<dbReference type="AlphaFoldDB" id="A0AAW0X240"/>
<evidence type="ECO:0000256" key="1">
    <source>
        <dbReference type="SAM" id="MobiDB-lite"/>
    </source>
</evidence>
<keyword evidence="2" id="KW-1133">Transmembrane helix</keyword>
<keyword evidence="5" id="KW-1185">Reference proteome</keyword>
<evidence type="ECO:0000313" key="4">
    <source>
        <dbReference type="EMBL" id="KAK8733953.1"/>
    </source>
</evidence>
<feature type="chain" id="PRO_5043474871" description="EGF-like domain-containing protein" evidence="3">
    <location>
        <begin position="26"/>
        <end position="349"/>
    </location>
</feature>
<feature type="region of interest" description="Disordered" evidence="1">
    <location>
        <begin position="299"/>
        <end position="349"/>
    </location>
</feature>
<evidence type="ECO:0000256" key="2">
    <source>
        <dbReference type="SAM" id="Phobius"/>
    </source>
</evidence>
<keyword evidence="2" id="KW-0472">Membrane</keyword>
<evidence type="ECO:0000313" key="5">
    <source>
        <dbReference type="Proteomes" id="UP001445076"/>
    </source>
</evidence>
<protein>
    <recommendedName>
        <fullName evidence="6">EGF-like domain-containing protein</fullName>
    </recommendedName>
</protein>
<feature type="compositionally biased region" description="Low complexity" evidence="1">
    <location>
        <begin position="299"/>
        <end position="317"/>
    </location>
</feature>
<evidence type="ECO:0008006" key="6">
    <source>
        <dbReference type="Google" id="ProtNLM"/>
    </source>
</evidence>
<keyword evidence="2" id="KW-0812">Transmembrane</keyword>
<reference evidence="4 5" key="1">
    <citation type="journal article" date="2024" name="BMC Genomics">
        <title>Genome assembly of redclaw crayfish (Cherax quadricarinatus) provides insights into its immune adaptation and hypoxia tolerance.</title>
        <authorList>
            <person name="Liu Z."/>
            <person name="Zheng J."/>
            <person name="Li H."/>
            <person name="Fang K."/>
            <person name="Wang S."/>
            <person name="He J."/>
            <person name="Zhou D."/>
            <person name="Weng S."/>
            <person name="Chi M."/>
            <person name="Gu Z."/>
            <person name="He J."/>
            <person name="Li F."/>
            <person name="Wang M."/>
        </authorList>
    </citation>
    <scope>NUCLEOTIDE SEQUENCE [LARGE SCALE GENOMIC DNA]</scope>
    <source>
        <strain evidence="4">ZL_2023a</strain>
    </source>
</reference>
<keyword evidence="3" id="KW-0732">Signal</keyword>
<proteinExistence type="predicted"/>
<gene>
    <name evidence="4" type="ORF">OTU49_006265</name>
</gene>
<sequence>MSDCEREHCVLALLLLLLVFDSCHAERSVGGDGVGPPMIQQKYMVMWTEVATGPFSVWVDNNDDLKSIACSSNDNCTAALYGLDVALSYDTSLPSEPYCRFAHSEHQDHQDGLGYCTCGPEKCVSYSREYNNNGEPFYYCGPCGWVGSECYNTTCTHPLAECINDYCECLNYGLFYDLSYCYIPFYGKELVAVMLITTIIVVILCTFLAYGYHRLRNRSRRGFPESWFRGNVTRQAPANDTPPTYDDVVEKLPSYQDALQMVIKENGDGGLSNAAFEAEREPPSYDESEQVTPAVTLTSTPTCAPASTPESTASSTPIYLPTSTSIFVAEEQETTLGPETSPPPLAKNM</sequence>